<keyword evidence="3" id="KW-0560">Oxidoreductase</keyword>
<feature type="domain" description="2Fe-2S ferredoxin-type" evidence="7">
    <location>
        <begin position="27"/>
        <end position="105"/>
    </location>
</feature>
<keyword evidence="5" id="KW-0411">Iron-sulfur</keyword>
<dbReference type="Proteomes" id="UP000249163">
    <property type="component" value="Chromosome"/>
</dbReference>
<dbReference type="InterPro" id="IPR006058">
    <property type="entry name" value="2Fe2S_fd_BS"/>
</dbReference>
<dbReference type="InterPro" id="IPR012675">
    <property type="entry name" value="Beta-grasp_dom_sf"/>
</dbReference>
<protein>
    <submittedName>
        <fullName evidence="8">Xanthine dehydrogenase subunit E</fullName>
    </submittedName>
</protein>
<dbReference type="EMBL" id="CP021965">
    <property type="protein sequence ID" value="AWV32308.1"/>
    <property type="molecule type" value="Genomic_DNA"/>
</dbReference>
<evidence type="ECO:0000256" key="1">
    <source>
        <dbReference type="ARBA" id="ARBA00022714"/>
    </source>
</evidence>
<dbReference type="SUPFAM" id="SSF47741">
    <property type="entry name" value="CO dehydrogenase ISP C-domain like"/>
    <property type="match status" value="1"/>
</dbReference>
<gene>
    <name evidence="8" type="ORF">CD191_06570</name>
</gene>
<dbReference type="PANTHER" id="PTHR44379:SF5">
    <property type="entry name" value="OXIDOREDUCTASE WITH IRON-SULFUR SUBUNIT"/>
    <property type="match status" value="1"/>
</dbReference>
<evidence type="ECO:0000256" key="3">
    <source>
        <dbReference type="ARBA" id="ARBA00023002"/>
    </source>
</evidence>
<dbReference type="InterPro" id="IPR036884">
    <property type="entry name" value="2Fe-2S-bd_dom_sf"/>
</dbReference>
<dbReference type="AlphaFoldDB" id="A0AAD0P235"/>
<reference evidence="8 9" key="1">
    <citation type="submission" date="2017-06" db="EMBL/GenBank/DDBJ databases">
        <title>Complete genome sequence of Paenibacillus odorifer CBA7130.</title>
        <authorList>
            <person name="Nam Y.-D."/>
            <person name="Kang J."/>
            <person name="Chung W.-H."/>
        </authorList>
    </citation>
    <scope>NUCLEOTIDE SEQUENCE [LARGE SCALE GENOMIC DNA]</scope>
    <source>
        <strain evidence="8 9">CBA7130</strain>
    </source>
</reference>
<keyword evidence="1" id="KW-0001">2Fe-2S</keyword>
<dbReference type="FunFam" id="3.10.20.30:FF:000020">
    <property type="entry name" value="Xanthine dehydrogenase iron-sulfur subunit"/>
    <property type="match status" value="1"/>
</dbReference>
<comment type="pathway">
    <text evidence="6">Alkaloid degradation; nicotine degradation.</text>
</comment>
<sequence>MSSHNSDHNLDEDNLDPLSSEEAFAEERFTFNCNLNGKAISTEIPPSRRLLNVIREDLELTGTKRSCEIGRCGACMVLVDGRPVNSCLVMAYQCSGAEITTIEGLSEVGLHPVQQAFLEEGGFQCGYCTPGMVISVVALLEENPHPSQAEVEEALSGNICRCTGYGGILRAVNKAIGG</sequence>
<evidence type="ECO:0000256" key="2">
    <source>
        <dbReference type="ARBA" id="ARBA00022723"/>
    </source>
</evidence>
<dbReference type="PROSITE" id="PS00197">
    <property type="entry name" value="2FE2S_FER_1"/>
    <property type="match status" value="1"/>
</dbReference>
<dbReference type="CDD" id="cd00207">
    <property type="entry name" value="fer2"/>
    <property type="match status" value="1"/>
</dbReference>
<proteinExistence type="predicted"/>
<dbReference type="SUPFAM" id="SSF54292">
    <property type="entry name" value="2Fe-2S ferredoxin-like"/>
    <property type="match status" value="1"/>
</dbReference>
<organism evidence="8 9">
    <name type="scientific">Paenibacillus odorifer</name>
    <dbReference type="NCBI Taxonomy" id="189426"/>
    <lineage>
        <taxon>Bacteria</taxon>
        <taxon>Bacillati</taxon>
        <taxon>Bacillota</taxon>
        <taxon>Bacilli</taxon>
        <taxon>Bacillales</taxon>
        <taxon>Paenibacillaceae</taxon>
        <taxon>Paenibacillus</taxon>
    </lineage>
</organism>
<dbReference type="Gene3D" id="3.10.20.30">
    <property type="match status" value="1"/>
</dbReference>
<evidence type="ECO:0000256" key="5">
    <source>
        <dbReference type="ARBA" id="ARBA00023014"/>
    </source>
</evidence>
<evidence type="ECO:0000259" key="7">
    <source>
        <dbReference type="PROSITE" id="PS51085"/>
    </source>
</evidence>
<dbReference type="InterPro" id="IPR002888">
    <property type="entry name" value="2Fe-2S-bd"/>
</dbReference>
<dbReference type="Gene3D" id="1.10.150.120">
    <property type="entry name" value="[2Fe-2S]-binding domain"/>
    <property type="match status" value="1"/>
</dbReference>
<dbReference type="GO" id="GO:0051537">
    <property type="term" value="F:2 iron, 2 sulfur cluster binding"/>
    <property type="evidence" value="ECO:0007669"/>
    <property type="project" value="UniProtKB-KW"/>
</dbReference>
<dbReference type="InterPro" id="IPR001041">
    <property type="entry name" value="2Fe-2S_ferredoxin-type"/>
</dbReference>
<dbReference type="PANTHER" id="PTHR44379">
    <property type="entry name" value="OXIDOREDUCTASE WITH IRON-SULFUR SUBUNIT"/>
    <property type="match status" value="1"/>
</dbReference>
<evidence type="ECO:0000256" key="6">
    <source>
        <dbReference type="ARBA" id="ARBA00060707"/>
    </source>
</evidence>
<dbReference type="Pfam" id="PF01799">
    <property type="entry name" value="Fer2_2"/>
    <property type="match status" value="1"/>
</dbReference>
<evidence type="ECO:0000313" key="9">
    <source>
        <dbReference type="Proteomes" id="UP000249163"/>
    </source>
</evidence>
<keyword evidence="4" id="KW-0408">Iron</keyword>
<accession>A0AAD0P235</accession>
<dbReference type="InterPro" id="IPR036010">
    <property type="entry name" value="2Fe-2S_ferredoxin-like_sf"/>
</dbReference>
<dbReference type="PROSITE" id="PS51085">
    <property type="entry name" value="2FE2S_FER_2"/>
    <property type="match status" value="1"/>
</dbReference>
<dbReference type="InterPro" id="IPR051452">
    <property type="entry name" value="Diverse_Oxidoreductases"/>
</dbReference>
<dbReference type="GO" id="GO:0016491">
    <property type="term" value="F:oxidoreductase activity"/>
    <property type="evidence" value="ECO:0007669"/>
    <property type="project" value="UniProtKB-KW"/>
</dbReference>
<name>A0AAD0P235_9BACL</name>
<dbReference type="RefSeq" id="WP_081389044.1">
    <property type="nucleotide sequence ID" value="NZ_CP021965.1"/>
</dbReference>
<evidence type="ECO:0000313" key="8">
    <source>
        <dbReference type="EMBL" id="AWV32308.1"/>
    </source>
</evidence>
<dbReference type="Pfam" id="PF00111">
    <property type="entry name" value="Fer2"/>
    <property type="match status" value="1"/>
</dbReference>
<dbReference type="GO" id="GO:0046872">
    <property type="term" value="F:metal ion binding"/>
    <property type="evidence" value="ECO:0007669"/>
    <property type="project" value="UniProtKB-KW"/>
</dbReference>
<keyword evidence="2" id="KW-0479">Metal-binding</keyword>
<evidence type="ECO:0000256" key="4">
    <source>
        <dbReference type="ARBA" id="ARBA00023004"/>
    </source>
</evidence>